<dbReference type="Gene3D" id="3.40.525.10">
    <property type="entry name" value="CRAL-TRIO lipid binding domain"/>
    <property type="match status" value="1"/>
</dbReference>
<evidence type="ECO:0000256" key="1">
    <source>
        <dbReference type="ARBA" id="ARBA00004202"/>
    </source>
</evidence>
<dbReference type="SMART" id="SM00516">
    <property type="entry name" value="SEC14"/>
    <property type="match status" value="1"/>
</dbReference>
<dbReference type="GO" id="GO:0005886">
    <property type="term" value="C:plasma membrane"/>
    <property type="evidence" value="ECO:0007669"/>
    <property type="project" value="UniProtKB-SubCell"/>
</dbReference>
<dbReference type="CDD" id="cd00170">
    <property type="entry name" value="SEC14"/>
    <property type="match status" value="1"/>
</dbReference>
<comment type="subcellular location">
    <subcellularLocation>
        <location evidence="1">Cell membrane</location>
        <topology evidence="1">Peripheral membrane protein</topology>
    </subcellularLocation>
    <subcellularLocation>
        <location evidence="2">Golgi apparatus membrane</location>
        <topology evidence="2">Peripheral membrane protein</topology>
    </subcellularLocation>
</comment>
<dbReference type="InterPro" id="IPR036273">
    <property type="entry name" value="CRAL/TRIO_N_dom_sf"/>
</dbReference>
<dbReference type="PROSITE" id="PS50191">
    <property type="entry name" value="CRAL_TRIO"/>
    <property type="match status" value="1"/>
</dbReference>
<dbReference type="SMART" id="SM01100">
    <property type="entry name" value="CRAL_TRIO_N"/>
    <property type="match status" value="1"/>
</dbReference>
<dbReference type="SUPFAM" id="SSF52087">
    <property type="entry name" value="CRAL/TRIO domain"/>
    <property type="match status" value="1"/>
</dbReference>
<proteinExistence type="inferred from homology"/>
<dbReference type="Pfam" id="PF00650">
    <property type="entry name" value="CRAL_TRIO"/>
    <property type="match status" value="1"/>
</dbReference>
<dbReference type="GO" id="GO:0000139">
    <property type="term" value="C:Golgi membrane"/>
    <property type="evidence" value="ECO:0007669"/>
    <property type="project" value="UniProtKB-SubCell"/>
</dbReference>
<evidence type="ECO:0000256" key="3">
    <source>
        <dbReference type="ARBA" id="ARBA00023034"/>
    </source>
</evidence>
<feature type="compositionally biased region" description="Basic and acidic residues" evidence="5">
    <location>
        <begin position="496"/>
        <end position="506"/>
    </location>
</feature>
<dbReference type="AlphaFoldDB" id="A0A1D6QKB5"/>
<dbReference type="InterPro" id="IPR001251">
    <property type="entry name" value="CRAL-TRIO_dom"/>
</dbReference>
<evidence type="ECO:0000256" key="4">
    <source>
        <dbReference type="ARBA" id="ARBA00038020"/>
    </source>
</evidence>
<dbReference type="Pfam" id="PF03765">
    <property type="entry name" value="CRAL_TRIO_N"/>
    <property type="match status" value="1"/>
</dbReference>
<dbReference type="EMBL" id="CM000780">
    <property type="protein sequence ID" value="AQK58178.1"/>
    <property type="molecule type" value="Genomic_DNA"/>
</dbReference>
<gene>
    <name evidence="6" type="ORF">ZEAMMB73_Zm00001d052840</name>
</gene>
<dbReference type="InterPro" id="IPR011074">
    <property type="entry name" value="CRAL/TRIO_N_dom"/>
</dbReference>
<keyword evidence="3" id="KW-0333">Golgi apparatus</keyword>
<feature type="region of interest" description="Disordered" evidence="5">
    <location>
        <begin position="484"/>
        <end position="506"/>
    </location>
</feature>
<evidence type="ECO:0000313" key="6">
    <source>
        <dbReference type="EMBL" id="AQK58178.1"/>
    </source>
</evidence>
<dbReference type="InterPro" id="IPR051026">
    <property type="entry name" value="PI/PC_transfer"/>
</dbReference>
<reference evidence="6" key="1">
    <citation type="submission" date="2015-12" db="EMBL/GenBank/DDBJ databases">
        <title>Update maize B73 reference genome by single molecule sequencing technologies.</title>
        <authorList>
            <consortium name="Maize Genome Sequencing Project"/>
            <person name="Ware D."/>
        </authorList>
    </citation>
    <scope>NUCLEOTIDE SEQUENCE</scope>
    <source>
        <tissue evidence="6">Seedling</tissue>
    </source>
</reference>
<evidence type="ECO:0000256" key="5">
    <source>
        <dbReference type="SAM" id="MobiDB-lite"/>
    </source>
</evidence>
<dbReference type="PANTHER" id="PTHR45657:SF9">
    <property type="entry name" value="OS08G0497300 PROTEIN"/>
    <property type="match status" value="1"/>
</dbReference>
<organism evidence="6">
    <name type="scientific">Zea mays</name>
    <name type="common">Maize</name>
    <dbReference type="NCBI Taxonomy" id="4577"/>
    <lineage>
        <taxon>Eukaryota</taxon>
        <taxon>Viridiplantae</taxon>
        <taxon>Streptophyta</taxon>
        <taxon>Embryophyta</taxon>
        <taxon>Tracheophyta</taxon>
        <taxon>Spermatophyta</taxon>
        <taxon>Magnoliopsida</taxon>
        <taxon>Liliopsida</taxon>
        <taxon>Poales</taxon>
        <taxon>Poaceae</taxon>
        <taxon>PACMAD clade</taxon>
        <taxon>Panicoideae</taxon>
        <taxon>Andropogonodae</taxon>
        <taxon>Andropogoneae</taxon>
        <taxon>Tripsacinae</taxon>
        <taxon>Zea</taxon>
    </lineage>
</organism>
<dbReference type="SUPFAM" id="SSF46938">
    <property type="entry name" value="CRAL/TRIO N-terminal domain"/>
    <property type="match status" value="1"/>
</dbReference>
<dbReference type="PANTHER" id="PTHR45657">
    <property type="entry name" value="CRAL-TRIO DOMAIN-CONTAINING PROTEIN YKL091C-RELATED"/>
    <property type="match status" value="1"/>
</dbReference>
<sequence length="593" mass="67860">MQVPLLPQGLAVAGSCNFFFGNEIWSLASFHPLFLPAQICPCRRTRTPARQLLFFNGCCSELIVRGISFLPQTVAVEDWVRERDVSAGLSRNPEFTSVARMSVSHAQDIEISLCDGNSEDERRRRKIGSLRRKAIHALKKRGRRRVDSRFPPPAISIEDVRDAEEERAVASFRERLAAHGLLPEKHDDYHMMLRFLKARKFEAEKAMQMWSEMLKWRKEFGTDTILEDFDFEELDDVLRYYPQGYHGVDRQGRPVYIERLGKVDPNNLMQITSVDRYIKYHVQEFERAFRERFPACTLAAKRHIDSTTTILDVQGVGFKNFSRTARELVNRMQKIDSDYYPEWQGMLSDTSNAESGSDVDDFGPSFVHKVSGYGCLTPVREEVKGTDCATYLSCDDQSHPDMVPEFYHGVQRTTEMVQKQMADFRQYSTNRRPRELGNGSLNANGTAAAQRGWEDVAKLVVTALIKLFSFIRLFLSRAAESRLEKVRRTAPPPAAEKPKPPRAVSEEEVRACLQRLDSLESLCGHLATRPAQIPEDKERVLLSSFERIRSVEADLERTKRVLNATVAKQKALVEEVALESVQELPRAKKRMFC</sequence>
<evidence type="ECO:0000256" key="2">
    <source>
        <dbReference type="ARBA" id="ARBA00004395"/>
    </source>
</evidence>
<name>A0A1D6QKB5_MAIZE</name>
<comment type="similarity">
    <text evidence="4">Belongs to the SFH family.</text>
</comment>
<dbReference type="Gene3D" id="1.10.8.20">
    <property type="entry name" value="N-terminal domain of phosphatidylinositol transfer protein sec14p"/>
    <property type="match status" value="1"/>
</dbReference>
<protein>
    <submittedName>
        <fullName evidence="6">Phosphatidylinositol/phosphatidylcholine transfer protein SFH13</fullName>
    </submittedName>
</protein>
<dbReference type="ExpressionAtlas" id="A0A1D6QKB5">
    <property type="expression patterns" value="baseline"/>
</dbReference>
<dbReference type="InterPro" id="IPR036865">
    <property type="entry name" value="CRAL-TRIO_dom_sf"/>
</dbReference>
<accession>A0A1D6QKB5</accession>